<feature type="region of interest" description="Disordered" evidence="1">
    <location>
        <begin position="39"/>
        <end position="69"/>
    </location>
</feature>
<gene>
    <name evidence="3" type="ORF">V5O48_013731</name>
</gene>
<evidence type="ECO:0000259" key="2">
    <source>
        <dbReference type="Pfam" id="PF00385"/>
    </source>
</evidence>
<proteinExistence type="predicted"/>
<accession>A0ABR3EZC4</accession>
<feature type="compositionally biased region" description="Polar residues" evidence="1">
    <location>
        <begin position="645"/>
        <end position="667"/>
    </location>
</feature>
<evidence type="ECO:0000313" key="3">
    <source>
        <dbReference type="EMBL" id="KAL0568259.1"/>
    </source>
</evidence>
<feature type="compositionally biased region" description="Polar residues" evidence="1">
    <location>
        <begin position="39"/>
        <end position="48"/>
    </location>
</feature>
<dbReference type="InterPro" id="IPR016197">
    <property type="entry name" value="Chromo-like_dom_sf"/>
</dbReference>
<comment type="caution">
    <text evidence="3">The sequence shown here is derived from an EMBL/GenBank/DDBJ whole genome shotgun (WGS) entry which is preliminary data.</text>
</comment>
<dbReference type="Proteomes" id="UP001465976">
    <property type="component" value="Unassembled WGS sequence"/>
</dbReference>
<dbReference type="EMBL" id="JBAHYK010001380">
    <property type="protein sequence ID" value="KAL0568259.1"/>
    <property type="molecule type" value="Genomic_DNA"/>
</dbReference>
<evidence type="ECO:0000313" key="4">
    <source>
        <dbReference type="Proteomes" id="UP001465976"/>
    </source>
</evidence>
<reference evidence="3 4" key="1">
    <citation type="submission" date="2024-02" db="EMBL/GenBank/DDBJ databases">
        <title>A draft genome for the cacao thread blight pathogen Marasmius crinis-equi.</title>
        <authorList>
            <person name="Cohen S.P."/>
            <person name="Baruah I.K."/>
            <person name="Amoako-Attah I."/>
            <person name="Bukari Y."/>
            <person name="Meinhardt L.W."/>
            <person name="Bailey B.A."/>
        </authorList>
    </citation>
    <scope>NUCLEOTIDE SEQUENCE [LARGE SCALE GENOMIC DNA]</scope>
    <source>
        <strain evidence="3 4">GH-76</strain>
    </source>
</reference>
<feature type="region of interest" description="Disordered" evidence="1">
    <location>
        <begin position="208"/>
        <end position="234"/>
    </location>
</feature>
<organism evidence="3 4">
    <name type="scientific">Marasmius crinis-equi</name>
    <dbReference type="NCBI Taxonomy" id="585013"/>
    <lineage>
        <taxon>Eukaryota</taxon>
        <taxon>Fungi</taxon>
        <taxon>Dikarya</taxon>
        <taxon>Basidiomycota</taxon>
        <taxon>Agaricomycotina</taxon>
        <taxon>Agaricomycetes</taxon>
        <taxon>Agaricomycetidae</taxon>
        <taxon>Agaricales</taxon>
        <taxon>Marasmiineae</taxon>
        <taxon>Marasmiaceae</taxon>
        <taxon>Marasmius</taxon>
    </lineage>
</organism>
<evidence type="ECO:0000256" key="1">
    <source>
        <dbReference type="SAM" id="MobiDB-lite"/>
    </source>
</evidence>
<dbReference type="Pfam" id="PF00385">
    <property type="entry name" value="Chromo"/>
    <property type="match status" value="1"/>
</dbReference>
<sequence>MEAIIKDPRQWGLKTEHISTVPRSTVPVEYITFNESISPSNAPESSVAPSIIEPNPAQEQPPSSYLYPKGRTLHRRGTEKYRARCVYAFPYHPPLDASTEVDYLRRVILPPHSYPTDNEYDHVSQSYHPKPIEGLTPLPPGVPVCVDLDGKEEDSVTIATLFDLESLKRFPEYDDINRSAMKLWDITWGNKRDGRPAVFELEMQRNMRSGAKKEERPFDGSSSQASTRLEGNGRGFGIPASQTDASQSYGIRLSFLQTLNELYQLMAPLAMSKEEYLATTFRAVDLNIFSFGGLFPTGLTSVQLNSSSGDEGGDLMAFIGAIQGAFHVDFHDDRTRWTMLVILIRLPPGSDPGAFILARFGLYAKLKLMPDGRCMVFLWFKGNDLHSGVAPTVHPSVRRAALAELAEHVNKEDRVNRVVYVCYPSEDLCHRRVPMMRYPDSFNSAGPSSNFHWYITQGSPALGSKRDTAVRLWWDDAMEFWNHALARGEKPEFPPCKKLKEGSDEHGEKTLIADEYPLPTFPFLEHGALQRNPHDNPDFFGLWRGLWKRHINLSERYYLSMTKFQYRFGQDQARLEYEENHANGAFVMANLAESAVENSNQASLSSQVPNPLPSYPAHRPERQKRKDFPEPELVPDHPSKRLRTNTEPPSSRSTPQVQQTSPETTPSPHVAATAIDDTATQARRMYDPEGESETEENEEDNLEEEMEIPLSDISFIVDSEREDDGTLYYKVRWTQRSAEDDSWRKASQLSRARDLITDYEYRLRTSTEIVTHKKPAYNSLLKMFASVPELTEDLERLRELKTALTLGSQPSDDVAGIIRTGHLLRQVPIQLDSHTSFTRGIIETVIPILSTTAATIIKTVEGFALNQAIGRAFLFVYSWYTDYGPHLVKTLLSASASSLLKESYPQYYPLVHHLMNCARQLKDKLATRGMTFKRLQDKESSLLTVVFPLESITPLFPNAATPLSVTLPAMNARNPPALEDWLRQPLLDFLSEHLVVAPTKASSAAKPAVTQSTASLQHMGVHEWVIRGALADALVDVFDDDSVLGLDLVHSAFNFPNAFFEQPSNRGKPKPIFHRICQTPDETTENARCWLRQQPWLPETQSCTRDYGRTVHEIIELLTKRPVKAGSRSTSRKRKAKVVDFVGTLVDPQTPFAQLIPYKERPNFAFLSIMLREVLAFARGEKHKVNFLRRILACEDLKTGTSKQSLNPDHYSPVRFSTHFQTLISKSISSGLHLLTSQYGLSNILLRFATGQGYRTRRFLEEHLSQWFTEASEVVSVFEHARQSSTTSREHSLYSDGRCWGQHSKQLTFDPKKPIEDRIAPLFSSEVYDAWRTYWGVYYGVDHRKLETSCLPQYTDVFKLLDRLKISGFGPGSVTRMQLANFFAIEGLCQQPSADTMAEITAMNQKGALQGLLILGFNVRNAKLDVIGCAFRCVYDFLDEHLTPVDKDVLGFDAIFVEHLLCKITRWHNMITRAQLLAEVERLLENAKKGTDGWRQEGFPLPLSVDREALLVLVETNKSRARSSPYNCT</sequence>
<dbReference type="InterPro" id="IPR023780">
    <property type="entry name" value="Chromo_domain"/>
</dbReference>
<feature type="compositionally biased region" description="Low complexity" evidence="1">
    <location>
        <begin position="671"/>
        <end position="682"/>
    </location>
</feature>
<feature type="domain" description="Chromo" evidence="2">
    <location>
        <begin position="716"/>
        <end position="760"/>
    </location>
</feature>
<feature type="compositionally biased region" description="Polar residues" evidence="1">
    <location>
        <begin position="598"/>
        <end position="609"/>
    </location>
</feature>
<feature type="compositionally biased region" description="Polar residues" evidence="1">
    <location>
        <begin position="220"/>
        <end position="229"/>
    </location>
</feature>
<keyword evidence="4" id="KW-1185">Reference proteome</keyword>
<protein>
    <recommendedName>
        <fullName evidence="2">Chromo domain-containing protein</fullName>
    </recommendedName>
</protein>
<dbReference type="SUPFAM" id="SSF54160">
    <property type="entry name" value="Chromo domain-like"/>
    <property type="match status" value="1"/>
</dbReference>
<feature type="compositionally biased region" description="Acidic residues" evidence="1">
    <location>
        <begin position="688"/>
        <end position="706"/>
    </location>
</feature>
<dbReference type="CDD" id="cd00024">
    <property type="entry name" value="CD_CSD"/>
    <property type="match status" value="1"/>
</dbReference>
<feature type="region of interest" description="Disordered" evidence="1">
    <location>
        <begin position="598"/>
        <end position="706"/>
    </location>
</feature>
<feature type="compositionally biased region" description="Basic and acidic residues" evidence="1">
    <location>
        <begin position="618"/>
        <end position="639"/>
    </location>
</feature>
<dbReference type="Gene3D" id="2.40.50.40">
    <property type="match status" value="1"/>
</dbReference>
<name>A0ABR3EZC4_9AGAR</name>